<name>A0ABX1PPX2_9RHOO</name>
<comment type="caution">
    <text evidence="1">The sequence shown here is derived from an EMBL/GenBank/DDBJ whole genome shotgun (WGS) entry which is preliminary data.</text>
</comment>
<evidence type="ECO:0008006" key="3">
    <source>
        <dbReference type="Google" id="ProtNLM"/>
    </source>
</evidence>
<evidence type="ECO:0000313" key="2">
    <source>
        <dbReference type="Proteomes" id="UP000615989"/>
    </source>
</evidence>
<keyword evidence="2" id="KW-1185">Reference proteome</keyword>
<dbReference type="EMBL" id="WTVG01000046">
    <property type="protein sequence ID" value="NMG25913.1"/>
    <property type="molecule type" value="Genomic_DNA"/>
</dbReference>
<sequence>MHYAHHTINAILIALNAGTIGSFSWYNDPWVHPVLTIADDLEGTNSRGSALIVESDTTYEELKPLAEQDIYNAVLIFGIVTREDSNVLTGEYCRGLLLLRMNFYELNFRREAFLCFYRALEHFVTARILGVKKLRNELRDLQRGLAVMGASQEVQDDLREVYAIRSSQVAHSQIGQREITLDEVLKTKVFLDFIMHKTFKKEADRIMQERRNA</sequence>
<gene>
    <name evidence="1" type="ORF">GO606_14520</name>
</gene>
<reference evidence="1" key="1">
    <citation type="submission" date="2019-12" db="EMBL/GenBank/DDBJ databases">
        <title>Comparative genomics gives insights into the taxonomy of the Azoarcus-Aromatoleum group and reveals separate origins of nif in the plant-associated Azoarcus and non-plant-associated Aromatoleum sub-groups.</title>
        <authorList>
            <person name="Lafos M."/>
            <person name="Maluk M."/>
            <person name="Batista M."/>
            <person name="Junghare M."/>
            <person name="Carmona M."/>
            <person name="Faoro H."/>
            <person name="Cruz L.M."/>
            <person name="Battistoni F."/>
            <person name="De Souza E."/>
            <person name="Pedrosa F."/>
            <person name="Chen W.-M."/>
            <person name="Poole P.S."/>
            <person name="Dixon R.A."/>
            <person name="James E.K."/>
        </authorList>
    </citation>
    <scope>NUCLEOTIDE SEQUENCE</scope>
    <source>
        <strain evidence="1">LuFRes1</strain>
    </source>
</reference>
<proteinExistence type="predicted"/>
<protein>
    <recommendedName>
        <fullName evidence="3">Apea-like HEPN domain-containing protein</fullName>
    </recommendedName>
</protein>
<accession>A0ABX1PPX2</accession>
<evidence type="ECO:0000313" key="1">
    <source>
        <dbReference type="EMBL" id="NMG25913.1"/>
    </source>
</evidence>
<dbReference type="Proteomes" id="UP000615989">
    <property type="component" value="Unassembled WGS sequence"/>
</dbReference>
<organism evidence="1 2">
    <name type="scientific">Aromatoleum anaerobium</name>
    <dbReference type="NCBI Taxonomy" id="182180"/>
    <lineage>
        <taxon>Bacteria</taxon>
        <taxon>Pseudomonadati</taxon>
        <taxon>Pseudomonadota</taxon>
        <taxon>Betaproteobacteria</taxon>
        <taxon>Rhodocyclales</taxon>
        <taxon>Rhodocyclaceae</taxon>
        <taxon>Aromatoleum</taxon>
    </lineage>
</organism>